<gene>
    <name evidence="2" type="ORF">SEVIR_1G210800v2</name>
</gene>
<protein>
    <submittedName>
        <fullName evidence="2">Uncharacterized protein</fullName>
    </submittedName>
</protein>
<sequence>MARWRAAAAVRLGTCVLKRNVSIDARIGSNYKGHYLPPPPVLHPASQPFLPRGARRRTGSPRGGHGHELARLRRPRDGLPGRRPWPRARPRHPAGRDPPPSLGTGSAGGGFACGLVCAVPHPPLRLHRRRPCPQAHRATPPTLSWGQAPPQTALPAGLPVPPPGRPWRSSRSSLLIEPAGRRRSRSPWPWRNWSPRRSFPWPLPTPFFIPWRSSSLDRRRQLANGGRRSSVGRGYPRSLSSRSICLQPKRGIIK</sequence>
<name>A0A4U6WFC5_SETVI</name>
<organism evidence="2 3">
    <name type="scientific">Setaria viridis</name>
    <name type="common">Green bristlegrass</name>
    <name type="synonym">Setaria italica subsp. viridis</name>
    <dbReference type="NCBI Taxonomy" id="4556"/>
    <lineage>
        <taxon>Eukaryota</taxon>
        <taxon>Viridiplantae</taxon>
        <taxon>Streptophyta</taxon>
        <taxon>Embryophyta</taxon>
        <taxon>Tracheophyta</taxon>
        <taxon>Spermatophyta</taxon>
        <taxon>Magnoliopsida</taxon>
        <taxon>Liliopsida</taxon>
        <taxon>Poales</taxon>
        <taxon>Poaceae</taxon>
        <taxon>PACMAD clade</taxon>
        <taxon>Panicoideae</taxon>
        <taxon>Panicodae</taxon>
        <taxon>Paniceae</taxon>
        <taxon>Cenchrinae</taxon>
        <taxon>Setaria</taxon>
    </lineage>
</organism>
<dbReference type="Proteomes" id="UP000298652">
    <property type="component" value="Chromosome 1"/>
</dbReference>
<keyword evidence="3" id="KW-1185">Reference proteome</keyword>
<dbReference type="EMBL" id="CM016552">
    <property type="protein sequence ID" value="TKW39909.1"/>
    <property type="molecule type" value="Genomic_DNA"/>
</dbReference>
<dbReference type="Gramene" id="TKW39909">
    <property type="protein sequence ID" value="TKW39909"/>
    <property type="gene ID" value="SEVIR_1G210800v2"/>
</dbReference>
<reference evidence="2" key="1">
    <citation type="submission" date="2019-03" db="EMBL/GenBank/DDBJ databases">
        <title>WGS assembly of Setaria viridis.</title>
        <authorList>
            <person name="Huang P."/>
            <person name="Jenkins J."/>
            <person name="Grimwood J."/>
            <person name="Barry K."/>
            <person name="Healey A."/>
            <person name="Mamidi S."/>
            <person name="Sreedasyam A."/>
            <person name="Shu S."/>
            <person name="Feldman M."/>
            <person name="Wu J."/>
            <person name="Yu Y."/>
            <person name="Chen C."/>
            <person name="Johnson J."/>
            <person name="Rokhsar D."/>
            <person name="Baxter I."/>
            <person name="Schmutz J."/>
            <person name="Brutnell T."/>
            <person name="Kellogg E."/>
        </authorList>
    </citation>
    <scope>NUCLEOTIDE SEQUENCE [LARGE SCALE GENOMIC DNA]</scope>
</reference>
<feature type="region of interest" description="Disordered" evidence="1">
    <location>
        <begin position="220"/>
        <end position="239"/>
    </location>
</feature>
<feature type="region of interest" description="Disordered" evidence="1">
    <location>
        <begin position="36"/>
        <end position="106"/>
    </location>
</feature>
<evidence type="ECO:0000313" key="3">
    <source>
        <dbReference type="Proteomes" id="UP000298652"/>
    </source>
</evidence>
<dbReference type="AlphaFoldDB" id="A0A4U6WFC5"/>
<feature type="region of interest" description="Disordered" evidence="1">
    <location>
        <begin position="133"/>
        <end position="171"/>
    </location>
</feature>
<proteinExistence type="predicted"/>
<evidence type="ECO:0000313" key="2">
    <source>
        <dbReference type="EMBL" id="TKW39909.1"/>
    </source>
</evidence>
<feature type="compositionally biased region" description="Basic residues" evidence="1">
    <location>
        <begin position="84"/>
        <end position="93"/>
    </location>
</feature>
<feature type="compositionally biased region" description="Basic and acidic residues" evidence="1">
    <location>
        <begin position="65"/>
        <end position="80"/>
    </location>
</feature>
<evidence type="ECO:0000256" key="1">
    <source>
        <dbReference type="SAM" id="MobiDB-lite"/>
    </source>
</evidence>
<accession>A0A4U6WFC5</accession>